<evidence type="ECO:0000256" key="2">
    <source>
        <dbReference type="SAM" id="MobiDB-lite"/>
    </source>
</evidence>
<dbReference type="InterPro" id="IPR050546">
    <property type="entry name" value="Glycosyl_Hydrlase_16"/>
</dbReference>
<organism evidence="5 6">
    <name type="scientific">Aurantiacibacter zhengii</name>
    <dbReference type="NCBI Taxonomy" id="2307003"/>
    <lineage>
        <taxon>Bacteria</taxon>
        <taxon>Pseudomonadati</taxon>
        <taxon>Pseudomonadota</taxon>
        <taxon>Alphaproteobacteria</taxon>
        <taxon>Sphingomonadales</taxon>
        <taxon>Erythrobacteraceae</taxon>
        <taxon>Aurantiacibacter</taxon>
    </lineage>
</organism>
<evidence type="ECO:0000256" key="3">
    <source>
        <dbReference type="SAM" id="SignalP"/>
    </source>
</evidence>
<comment type="similarity">
    <text evidence="1">Belongs to the glycosyl hydrolase 16 family.</text>
</comment>
<feature type="chain" id="PRO_5019555457" evidence="3">
    <location>
        <begin position="19"/>
        <end position="326"/>
    </location>
</feature>
<keyword evidence="5" id="KW-0378">Hydrolase</keyword>
<dbReference type="GO" id="GO:0005975">
    <property type="term" value="P:carbohydrate metabolic process"/>
    <property type="evidence" value="ECO:0007669"/>
    <property type="project" value="InterPro"/>
</dbReference>
<dbReference type="EMBL" id="QXFL01000004">
    <property type="protein sequence ID" value="RIV85901.1"/>
    <property type="molecule type" value="Genomic_DNA"/>
</dbReference>
<dbReference type="AlphaFoldDB" id="A0A418NS52"/>
<dbReference type="OrthoDB" id="9809583at2"/>
<dbReference type="InterPro" id="IPR013320">
    <property type="entry name" value="ConA-like_dom_sf"/>
</dbReference>
<dbReference type="InterPro" id="IPR000757">
    <property type="entry name" value="Beta-glucanase-like"/>
</dbReference>
<feature type="domain" description="GH16" evidence="4">
    <location>
        <begin position="21"/>
        <end position="316"/>
    </location>
</feature>
<evidence type="ECO:0000313" key="6">
    <source>
        <dbReference type="Proteomes" id="UP000286576"/>
    </source>
</evidence>
<proteinExistence type="inferred from homology"/>
<dbReference type="CDD" id="cd08023">
    <property type="entry name" value="GH16_laminarinase_like"/>
    <property type="match status" value="1"/>
</dbReference>
<dbReference type="Proteomes" id="UP000286576">
    <property type="component" value="Unassembled WGS sequence"/>
</dbReference>
<keyword evidence="6" id="KW-1185">Reference proteome</keyword>
<dbReference type="Gene3D" id="2.60.120.200">
    <property type="match status" value="1"/>
</dbReference>
<comment type="caution">
    <text evidence="5">The sequence shown here is derived from an EMBL/GenBank/DDBJ whole genome shotgun (WGS) entry which is preliminary data.</text>
</comment>
<dbReference type="PANTHER" id="PTHR10963">
    <property type="entry name" value="GLYCOSYL HYDROLASE-RELATED"/>
    <property type="match status" value="1"/>
</dbReference>
<protein>
    <submittedName>
        <fullName evidence="5">Glycoside hydrolase family 16 protein</fullName>
    </submittedName>
</protein>
<name>A0A418NS52_9SPHN</name>
<gene>
    <name evidence="5" type="ORF">D2V07_11385</name>
</gene>
<dbReference type="PROSITE" id="PS51762">
    <property type="entry name" value="GH16_2"/>
    <property type="match status" value="1"/>
</dbReference>
<dbReference type="GO" id="GO:0004553">
    <property type="term" value="F:hydrolase activity, hydrolyzing O-glycosyl compounds"/>
    <property type="evidence" value="ECO:0007669"/>
    <property type="project" value="InterPro"/>
</dbReference>
<feature type="signal peptide" evidence="3">
    <location>
        <begin position="1"/>
        <end position="18"/>
    </location>
</feature>
<dbReference type="Pfam" id="PF00722">
    <property type="entry name" value="Glyco_hydro_16"/>
    <property type="match status" value="1"/>
</dbReference>
<sequence length="326" mass="35193">MRAIAACTLAIAALSACGSESTSTALPPPPPAPPAVQQGSWQPAWSDEFDAATLDTARWNALEDCWGGGNEERQCYTARPENIGIENGLLVITAREEDFTGPAWPASFGPAGVDTSERATKPFTSGKLTTQGIASWTYGRFEMRARLPQGQGVWPAFWMLPEDSAYGSWAASGEIDILEAVNLGVECGTCEPGGENSILGTLHFGGQWPDNKYHSTEVSMPQVLDDEFHTYGVIWEQGRFTWTFDGQAFATAQASDWFTTATSDPNAPFDRPFHLIMNLAIGGRLPEDRALGGVASEGFPKRMEIDWVRVWKCDADAATGQGCSGN</sequence>
<evidence type="ECO:0000259" key="4">
    <source>
        <dbReference type="PROSITE" id="PS51762"/>
    </source>
</evidence>
<evidence type="ECO:0000313" key="5">
    <source>
        <dbReference type="EMBL" id="RIV85901.1"/>
    </source>
</evidence>
<accession>A0A418NS52</accession>
<dbReference type="SUPFAM" id="SSF49899">
    <property type="entry name" value="Concanavalin A-like lectins/glucanases"/>
    <property type="match status" value="1"/>
</dbReference>
<keyword evidence="3" id="KW-0732">Signal</keyword>
<dbReference type="PANTHER" id="PTHR10963:SF55">
    <property type="entry name" value="GLYCOSIDE HYDROLASE FAMILY 16 PROTEIN"/>
    <property type="match status" value="1"/>
</dbReference>
<evidence type="ECO:0000256" key="1">
    <source>
        <dbReference type="ARBA" id="ARBA00006865"/>
    </source>
</evidence>
<feature type="region of interest" description="Disordered" evidence="2">
    <location>
        <begin position="20"/>
        <end position="41"/>
    </location>
</feature>
<reference evidence="5 6" key="1">
    <citation type="submission" date="2018-08" db="EMBL/GenBank/DDBJ databases">
        <title>Erythrobacter zhengii sp.nov., a bacterium isolated from deep-sea sediment.</title>
        <authorList>
            <person name="Fang C."/>
            <person name="Wu Y.-H."/>
            <person name="Sun C."/>
            <person name="Wang H."/>
            <person name="Cheng H."/>
            <person name="Meng F.-X."/>
            <person name="Wang C.-S."/>
            <person name="Xu X.-W."/>
        </authorList>
    </citation>
    <scope>NUCLEOTIDE SEQUENCE [LARGE SCALE GENOMIC DNA]</scope>
    <source>
        <strain evidence="5 6">V18</strain>
    </source>
</reference>
<dbReference type="PROSITE" id="PS51257">
    <property type="entry name" value="PROKAR_LIPOPROTEIN"/>
    <property type="match status" value="1"/>
</dbReference>